<reference evidence="4 5" key="1">
    <citation type="submission" date="2020-07" db="EMBL/GenBank/DDBJ databases">
        <title>Spirosoma foliorum sp. nov., isolated from the leaves on the Nejang mountain Korea, Republic of.</title>
        <authorList>
            <person name="Ho H."/>
            <person name="Lee Y.-J."/>
            <person name="Nurcahyanto D.-A."/>
            <person name="Kim S.-G."/>
        </authorList>
    </citation>
    <scope>NUCLEOTIDE SEQUENCE [LARGE SCALE GENOMIC DNA]</scope>
    <source>
        <strain evidence="4 5">PL0136</strain>
    </source>
</reference>
<dbReference type="PANTHER" id="PTHR12151:SF25">
    <property type="entry name" value="LINALOOL DEHYDRATASE_ISOMERASE DOMAIN-CONTAINING PROTEIN"/>
    <property type="match status" value="1"/>
</dbReference>
<gene>
    <name evidence="4" type="ORF">H3H32_15035</name>
</gene>
<feature type="binding site" evidence="2">
    <location>
        <position position="91"/>
    </location>
    <ligand>
        <name>Cu cation</name>
        <dbReference type="ChEBI" id="CHEBI:23378"/>
    </ligand>
</feature>
<organism evidence="4 5">
    <name type="scientific">Spirosoma foliorum</name>
    <dbReference type="NCBI Taxonomy" id="2710596"/>
    <lineage>
        <taxon>Bacteria</taxon>
        <taxon>Pseudomonadati</taxon>
        <taxon>Bacteroidota</taxon>
        <taxon>Cytophagia</taxon>
        <taxon>Cytophagales</taxon>
        <taxon>Cytophagaceae</taxon>
        <taxon>Spirosoma</taxon>
    </lineage>
</organism>
<dbReference type="InterPro" id="IPR036249">
    <property type="entry name" value="Thioredoxin-like_sf"/>
</dbReference>
<feature type="binding site" evidence="2">
    <location>
        <position position="177"/>
    </location>
    <ligand>
        <name>Cu cation</name>
        <dbReference type="ChEBI" id="CHEBI:23378"/>
    </ligand>
</feature>
<comment type="similarity">
    <text evidence="1">Belongs to the SCO1/2 family.</text>
</comment>
<feature type="binding site" evidence="2">
    <location>
        <position position="87"/>
    </location>
    <ligand>
        <name>Cu cation</name>
        <dbReference type="ChEBI" id="CHEBI:23378"/>
    </ligand>
</feature>
<sequence length="215" mass="24564">MLTPLLLRIKASSLAVFIVLFTACEQPAERKLPYYNTSDFTPHFEKAVSDNFHRIRPFSLTAHTGQAFTEKDMDGKICVANFFFSTCPGICPRMTVNMKVLQDTFLIDKNIQLISHSVTPDKDSVARLQAFAKSKKVDATKWLLLTGNKEEIYNLGRKFYFVEEDLGEKRSSDVFLHTENFVLTDKKRRIRGIYNGLSLSAMQNLIADIRALEKE</sequence>
<feature type="disulfide bond" description="Redox-active" evidence="3">
    <location>
        <begin position="87"/>
        <end position="91"/>
    </location>
</feature>
<keyword evidence="2" id="KW-0479">Metal-binding</keyword>
<keyword evidence="2" id="KW-0186">Copper</keyword>
<dbReference type="Pfam" id="PF02630">
    <property type="entry name" value="SCO1-SenC"/>
    <property type="match status" value="1"/>
</dbReference>
<evidence type="ECO:0000256" key="2">
    <source>
        <dbReference type="PIRSR" id="PIRSR603782-1"/>
    </source>
</evidence>
<dbReference type="GO" id="GO:0046872">
    <property type="term" value="F:metal ion binding"/>
    <property type="evidence" value="ECO:0007669"/>
    <property type="project" value="UniProtKB-KW"/>
</dbReference>
<dbReference type="AlphaFoldDB" id="A0A7G5H4R5"/>
<evidence type="ECO:0000256" key="1">
    <source>
        <dbReference type="ARBA" id="ARBA00010996"/>
    </source>
</evidence>
<protein>
    <submittedName>
        <fullName evidence="4">SCO family protein</fullName>
    </submittedName>
</protein>
<keyword evidence="5" id="KW-1185">Reference proteome</keyword>
<evidence type="ECO:0000256" key="3">
    <source>
        <dbReference type="PIRSR" id="PIRSR603782-2"/>
    </source>
</evidence>
<proteinExistence type="inferred from homology"/>
<evidence type="ECO:0000313" key="5">
    <source>
        <dbReference type="Proteomes" id="UP000515369"/>
    </source>
</evidence>
<keyword evidence="3" id="KW-1015">Disulfide bond</keyword>
<dbReference type="PANTHER" id="PTHR12151">
    <property type="entry name" value="ELECTRON TRANSPORT PROTIN SCO1/SENC FAMILY MEMBER"/>
    <property type="match status" value="1"/>
</dbReference>
<accession>A0A7G5H4R5</accession>
<dbReference type="RefSeq" id="WP_182463479.1">
    <property type="nucleotide sequence ID" value="NZ_CP059732.1"/>
</dbReference>
<name>A0A7G5H4R5_9BACT</name>
<dbReference type="Proteomes" id="UP000515369">
    <property type="component" value="Chromosome"/>
</dbReference>
<evidence type="ECO:0000313" key="4">
    <source>
        <dbReference type="EMBL" id="QMW06107.1"/>
    </source>
</evidence>
<dbReference type="EMBL" id="CP059732">
    <property type="protein sequence ID" value="QMW06107.1"/>
    <property type="molecule type" value="Genomic_DNA"/>
</dbReference>
<dbReference type="KEGG" id="sfol:H3H32_15035"/>
<dbReference type="CDD" id="cd02968">
    <property type="entry name" value="SCO"/>
    <property type="match status" value="1"/>
</dbReference>
<dbReference type="Gene3D" id="3.40.30.10">
    <property type="entry name" value="Glutaredoxin"/>
    <property type="match status" value="1"/>
</dbReference>
<dbReference type="InterPro" id="IPR003782">
    <property type="entry name" value="SCO1/SenC"/>
</dbReference>
<dbReference type="SUPFAM" id="SSF52833">
    <property type="entry name" value="Thioredoxin-like"/>
    <property type="match status" value="1"/>
</dbReference>